<gene>
    <name evidence="3" type="ORF">S12H4_43734</name>
</gene>
<dbReference type="EMBL" id="BARW01026874">
    <property type="protein sequence ID" value="GAJ10231.1"/>
    <property type="molecule type" value="Genomic_DNA"/>
</dbReference>
<feature type="non-terminal residue" evidence="3">
    <location>
        <position position="1"/>
    </location>
</feature>
<dbReference type="Gene3D" id="4.10.1180.10">
    <property type="entry name" value="tm1086 domain"/>
    <property type="match status" value="1"/>
</dbReference>
<evidence type="ECO:0000259" key="2">
    <source>
        <dbReference type="Pfam" id="PF20999"/>
    </source>
</evidence>
<evidence type="ECO:0000259" key="1">
    <source>
        <dbReference type="Pfam" id="PF14505"/>
    </source>
</evidence>
<comment type="caution">
    <text evidence="3">The sequence shown here is derived from an EMBL/GenBank/DDBJ whole genome shotgun (WGS) entry which is preliminary data.</text>
</comment>
<feature type="domain" description="DUF4438" evidence="1">
    <location>
        <begin position="3"/>
        <end position="50"/>
    </location>
</feature>
<reference evidence="3" key="1">
    <citation type="journal article" date="2014" name="Front. Microbiol.">
        <title>High frequency of phylogenetically diverse reductive dehalogenase-homologous genes in deep subseafloor sedimentary metagenomes.</title>
        <authorList>
            <person name="Kawai M."/>
            <person name="Futagami T."/>
            <person name="Toyoda A."/>
            <person name="Takaki Y."/>
            <person name="Nishi S."/>
            <person name="Hori S."/>
            <person name="Arai W."/>
            <person name="Tsubouchi T."/>
            <person name="Morono Y."/>
            <person name="Uchiyama I."/>
            <person name="Ito T."/>
            <person name="Fujiyama A."/>
            <person name="Inagaki F."/>
            <person name="Takami H."/>
        </authorList>
    </citation>
    <scope>NUCLEOTIDE SEQUENCE</scope>
    <source>
        <strain evidence="3">Expedition CK06-06</strain>
    </source>
</reference>
<proteinExistence type="predicted"/>
<dbReference type="InterPro" id="IPR048399">
    <property type="entry name" value="DUF4438_C"/>
</dbReference>
<feature type="domain" description="DUF4438" evidence="2">
    <location>
        <begin position="54"/>
        <end position="172"/>
    </location>
</feature>
<dbReference type="Pfam" id="PF20999">
    <property type="entry name" value="DUF4438_C"/>
    <property type="match status" value="1"/>
</dbReference>
<protein>
    <submittedName>
        <fullName evidence="3">Uncharacterized protein</fullName>
    </submittedName>
</protein>
<sequence>GSYVLVHFEDDVLEKLAIGDSFHVKANGIGLKIEGFEDVFTHGVTAELLEQIVTQKGDKLEVPVVKEIPAEIVGQGAGRSSLSGNWHIQTSYPPDIEEYGLDELRFGDLVLLKDTQTDYGMGYYRGGATLGVVCSGPSDISGLGVGVTPILSTRFGKITIRIDATANIGKYLGIKFEKTVPESESAVLKTNKDTLIETAVQAVVQPAGSGGYRVTYDGRSSVRIGMASINYTVSLGDSASGWANADHVEPDVTVQGR</sequence>
<dbReference type="Gene3D" id="2.40.10.170">
    <property type="match status" value="1"/>
</dbReference>
<evidence type="ECO:0000313" key="3">
    <source>
        <dbReference type="EMBL" id="GAJ10231.1"/>
    </source>
</evidence>
<feature type="non-terminal residue" evidence="3">
    <location>
        <position position="257"/>
    </location>
</feature>
<feature type="domain" description="DUF4438" evidence="1">
    <location>
        <begin position="212"/>
        <end position="255"/>
    </location>
</feature>
<accession>X1VAH3</accession>
<dbReference type="InterPro" id="IPR029433">
    <property type="entry name" value="DUF4438_N"/>
</dbReference>
<dbReference type="InterPro" id="IPR044910">
    <property type="entry name" value="TM_1086_SG_dom"/>
</dbReference>
<dbReference type="Pfam" id="PF14505">
    <property type="entry name" value="DUF4438"/>
    <property type="match status" value="2"/>
</dbReference>
<name>X1VAH3_9ZZZZ</name>
<dbReference type="AlphaFoldDB" id="X1VAH3"/>
<dbReference type="InterPro" id="IPR044909">
    <property type="entry name" value="TM_1086_sf"/>
</dbReference>
<dbReference type="Gene3D" id="2.102.30.10">
    <property type="entry name" value="tm1086 (SG structure) domain"/>
    <property type="match status" value="1"/>
</dbReference>
<organism evidence="3">
    <name type="scientific">marine sediment metagenome</name>
    <dbReference type="NCBI Taxonomy" id="412755"/>
    <lineage>
        <taxon>unclassified sequences</taxon>
        <taxon>metagenomes</taxon>
        <taxon>ecological metagenomes</taxon>
    </lineage>
</organism>